<reference evidence="2" key="2">
    <citation type="submission" date="2018-03" db="EMBL/GenBank/DDBJ databases">
        <title>The Triticum urartu genome reveals the dynamic nature of wheat genome evolution.</title>
        <authorList>
            <person name="Ling H."/>
            <person name="Ma B."/>
            <person name="Shi X."/>
            <person name="Liu H."/>
            <person name="Dong L."/>
            <person name="Sun H."/>
            <person name="Cao Y."/>
            <person name="Gao Q."/>
            <person name="Zheng S."/>
            <person name="Li Y."/>
            <person name="Yu Y."/>
            <person name="Du H."/>
            <person name="Qi M."/>
            <person name="Li Y."/>
            <person name="Yu H."/>
            <person name="Cui Y."/>
            <person name="Wang N."/>
            <person name="Chen C."/>
            <person name="Wu H."/>
            <person name="Zhao Y."/>
            <person name="Zhang J."/>
            <person name="Li Y."/>
            <person name="Zhou W."/>
            <person name="Zhang B."/>
            <person name="Hu W."/>
            <person name="Eijk M."/>
            <person name="Tang J."/>
            <person name="Witsenboer H."/>
            <person name="Zhao S."/>
            <person name="Li Z."/>
            <person name="Zhang A."/>
            <person name="Wang D."/>
            <person name="Liang C."/>
        </authorList>
    </citation>
    <scope>NUCLEOTIDE SEQUENCE [LARGE SCALE GENOMIC DNA]</scope>
    <source>
        <strain evidence="2">cv. G1812</strain>
    </source>
</reference>
<reference evidence="2" key="3">
    <citation type="submission" date="2022-06" db="UniProtKB">
        <authorList>
            <consortium name="EnsemblPlants"/>
        </authorList>
    </citation>
    <scope>IDENTIFICATION</scope>
</reference>
<evidence type="ECO:0000256" key="1">
    <source>
        <dbReference type="SAM" id="MobiDB-lite"/>
    </source>
</evidence>
<accession>A0A8R7P3Z9</accession>
<dbReference type="Gramene" id="TuG1812G0100000523.01.T04">
    <property type="protein sequence ID" value="TuG1812G0100000523.01.T04"/>
    <property type="gene ID" value="TuG1812G0100000523.01"/>
</dbReference>
<dbReference type="Proteomes" id="UP000015106">
    <property type="component" value="Chromosome 1"/>
</dbReference>
<sequence>MGGGRKERGGTHRRGGARRRLAGGGVTRKRRHACGTPGGASRKEEVHRRRRCYGEMGFRCAAGPSAATSASSEKVEDNLFNLFKGTLVKCSNQIKEMHYSITTLMLHLPLMASATLMKLLPYIKDYPNSAALMAQLPYTKD</sequence>
<reference evidence="3" key="1">
    <citation type="journal article" date="2013" name="Nature">
        <title>Draft genome of the wheat A-genome progenitor Triticum urartu.</title>
        <authorList>
            <person name="Ling H.Q."/>
            <person name="Zhao S."/>
            <person name="Liu D."/>
            <person name="Wang J."/>
            <person name="Sun H."/>
            <person name="Zhang C."/>
            <person name="Fan H."/>
            <person name="Li D."/>
            <person name="Dong L."/>
            <person name="Tao Y."/>
            <person name="Gao C."/>
            <person name="Wu H."/>
            <person name="Li Y."/>
            <person name="Cui Y."/>
            <person name="Guo X."/>
            <person name="Zheng S."/>
            <person name="Wang B."/>
            <person name="Yu K."/>
            <person name="Liang Q."/>
            <person name="Yang W."/>
            <person name="Lou X."/>
            <person name="Chen J."/>
            <person name="Feng M."/>
            <person name="Jian J."/>
            <person name="Zhang X."/>
            <person name="Luo G."/>
            <person name="Jiang Y."/>
            <person name="Liu J."/>
            <person name="Wang Z."/>
            <person name="Sha Y."/>
            <person name="Zhang B."/>
            <person name="Wu H."/>
            <person name="Tang D."/>
            <person name="Shen Q."/>
            <person name="Xue P."/>
            <person name="Zou S."/>
            <person name="Wang X."/>
            <person name="Liu X."/>
            <person name="Wang F."/>
            <person name="Yang Y."/>
            <person name="An X."/>
            <person name="Dong Z."/>
            <person name="Zhang K."/>
            <person name="Zhang X."/>
            <person name="Luo M.C."/>
            <person name="Dvorak J."/>
            <person name="Tong Y."/>
            <person name="Wang J."/>
            <person name="Yang H."/>
            <person name="Li Z."/>
            <person name="Wang D."/>
            <person name="Zhang A."/>
            <person name="Wang J."/>
        </authorList>
    </citation>
    <scope>NUCLEOTIDE SEQUENCE</scope>
    <source>
        <strain evidence="3">cv. G1812</strain>
    </source>
</reference>
<feature type="compositionally biased region" description="Basic residues" evidence="1">
    <location>
        <begin position="11"/>
        <end position="33"/>
    </location>
</feature>
<dbReference type="EnsemblPlants" id="TuG1812G0100000523.01.T04">
    <property type="protein sequence ID" value="TuG1812G0100000523.01.T04"/>
    <property type="gene ID" value="TuG1812G0100000523.01"/>
</dbReference>
<dbReference type="AlphaFoldDB" id="A0A8R7P3Z9"/>
<name>A0A8R7P3Z9_TRIUA</name>
<feature type="compositionally biased region" description="Basic and acidic residues" evidence="1">
    <location>
        <begin position="1"/>
        <end position="10"/>
    </location>
</feature>
<evidence type="ECO:0000313" key="3">
    <source>
        <dbReference type="Proteomes" id="UP000015106"/>
    </source>
</evidence>
<protein>
    <submittedName>
        <fullName evidence="2">Uncharacterized protein</fullName>
    </submittedName>
</protein>
<proteinExistence type="predicted"/>
<keyword evidence="3" id="KW-1185">Reference proteome</keyword>
<feature type="region of interest" description="Disordered" evidence="1">
    <location>
        <begin position="1"/>
        <end position="47"/>
    </location>
</feature>
<organism evidence="2 3">
    <name type="scientific">Triticum urartu</name>
    <name type="common">Red wild einkorn</name>
    <name type="synonym">Crithodium urartu</name>
    <dbReference type="NCBI Taxonomy" id="4572"/>
    <lineage>
        <taxon>Eukaryota</taxon>
        <taxon>Viridiplantae</taxon>
        <taxon>Streptophyta</taxon>
        <taxon>Embryophyta</taxon>
        <taxon>Tracheophyta</taxon>
        <taxon>Spermatophyta</taxon>
        <taxon>Magnoliopsida</taxon>
        <taxon>Liliopsida</taxon>
        <taxon>Poales</taxon>
        <taxon>Poaceae</taxon>
        <taxon>BOP clade</taxon>
        <taxon>Pooideae</taxon>
        <taxon>Triticodae</taxon>
        <taxon>Triticeae</taxon>
        <taxon>Triticinae</taxon>
        <taxon>Triticum</taxon>
    </lineage>
</organism>
<evidence type="ECO:0000313" key="2">
    <source>
        <dbReference type="EnsemblPlants" id="TuG1812G0100000523.01.T04"/>
    </source>
</evidence>